<evidence type="ECO:0000256" key="1">
    <source>
        <dbReference type="SAM" id="MobiDB-lite"/>
    </source>
</evidence>
<keyword evidence="3" id="KW-1185">Reference proteome</keyword>
<feature type="compositionally biased region" description="Basic and acidic residues" evidence="1">
    <location>
        <begin position="687"/>
        <end position="697"/>
    </location>
</feature>
<dbReference type="CDD" id="cd01029">
    <property type="entry name" value="TOPRIM_primases"/>
    <property type="match status" value="1"/>
</dbReference>
<evidence type="ECO:0008006" key="4">
    <source>
        <dbReference type="Google" id="ProtNLM"/>
    </source>
</evidence>
<sequence length="716" mass="79248">MSDINYVALIGPVAITFWGDPNKALSNDKELRWGTRGARVVDLTKGTWVDHSAAAGGGVLKLIEVEKGLGTSDAVRWLEEQGLVKREDPAAAAKASEKEIETTYDYVDEEGTFVCQVVRYRKPAEPRFRQRRKAKNGVWIWGLSDGTYGRFRRDGDWFKFSQKHADRYVETTEFGEVARFLYGLPEVVEAVALEQAVYLPEGEKDVDNLRAMGLVATCNIGGANKWQQSFTESLRGAHVVILPDNDEAGEKHVTLVGAALRDAVSSLRILRIPGLPDKGDVSDWIADGGTADAFLDMVDRLARPWKPAPPKSKFGGLLFQDLDRVKGEEYEFLIDDFLSRGDRSLVYGASKSGKSFLAIDMAMCVARGIEFFGKAVRKGGVIYQAGEGQKGVKKRLRAYRQHNEMSPDTPLDFVLMPATIDLYHRDGDVDGFIAECKAWAAVMNERLELVVIDTLSTATAGADENSGKDMSLVLSNCARISTELKAHVMLVHHMPKNGKSPRGHGSIFANIDNAIQVDRDEETGVRTAFVEKQKDGDDTARVKFELCAITIGRREMDDRAITSCVVVDKGTKDEAKAADRARSGVHLKGQRRQLYQALIDALAEQGIPTPPELKLPRSIHTVVRYAAWKDAFTRISFIDEGDEKKRDAAVRQAISREGREMHSRRLIGRHDNYVWITGKPVAGFANRSRDETSDKPDSTALDGEDPFATWPGDGGL</sequence>
<organism evidence="2 3">
    <name type="scientific">Rhodobium gokarnense</name>
    <dbReference type="NCBI Taxonomy" id="364296"/>
    <lineage>
        <taxon>Bacteria</taxon>
        <taxon>Pseudomonadati</taxon>
        <taxon>Pseudomonadota</taxon>
        <taxon>Alphaproteobacteria</taxon>
        <taxon>Hyphomicrobiales</taxon>
        <taxon>Rhodobiaceae</taxon>
        <taxon>Rhodobium</taxon>
    </lineage>
</organism>
<dbReference type="InterPro" id="IPR027417">
    <property type="entry name" value="P-loop_NTPase"/>
</dbReference>
<reference evidence="3" key="1">
    <citation type="submission" date="2023-07" db="EMBL/GenBank/DDBJ databases">
        <title>Genome sequencing of Purple Non-Sulfur Bacteria from various extreme environments.</title>
        <authorList>
            <person name="Mayer M."/>
        </authorList>
    </citation>
    <scope>NUCLEOTIDE SEQUENCE [LARGE SCALE GENOMIC DNA]</scope>
    <source>
        <strain evidence="3">DSM 17935</strain>
    </source>
</reference>
<dbReference type="Gene3D" id="3.40.1360.10">
    <property type="match status" value="1"/>
</dbReference>
<dbReference type="RefSeq" id="WP_264603280.1">
    <property type="nucleotide sequence ID" value="NZ_JAOQNS010000014.1"/>
</dbReference>
<proteinExistence type="predicted"/>
<dbReference type="SUPFAM" id="SSF56731">
    <property type="entry name" value="DNA primase core"/>
    <property type="match status" value="1"/>
</dbReference>
<evidence type="ECO:0000313" key="3">
    <source>
        <dbReference type="Proteomes" id="UP001209755"/>
    </source>
</evidence>
<accession>A0ABT3HH24</accession>
<protein>
    <recommendedName>
        <fullName evidence="4">AAA family ATPase</fullName>
    </recommendedName>
</protein>
<gene>
    <name evidence="2" type="ORF">M2319_004061</name>
</gene>
<dbReference type="Pfam" id="PF13481">
    <property type="entry name" value="AAA_25"/>
    <property type="match status" value="1"/>
</dbReference>
<evidence type="ECO:0000313" key="2">
    <source>
        <dbReference type="EMBL" id="MCW2309702.1"/>
    </source>
</evidence>
<dbReference type="SUPFAM" id="SSF52540">
    <property type="entry name" value="P-loop containing nucleoside triphosphate hydrolases"/>
    <property type="match status" value="1"/>
</dbReference>
<dbReference type="EMBL" id="JAOQNS010000014">
    <property type="protein sequence ID" value="MCW2309702.1"/>
    <property type="molecule type" value="Genomic_DNA"/>
</dbReference>
<feature type="region of interest" description="Disordered" evidence="1">
    <location>
        <begin position="685"/>
        <end position="716"/>
    </location>
</feature>
<dbReference type="InterPro" id="IPR034154">
    <property type="entry name" value="TOPRIM_DnaG/twinkle"/>
</dbReference>
<name>A0ABT3HH24_9HYPH</name>
<dbReference type="Gene3D" id="3.40.50.300">
    <property type="entry name" value="P-loop containing nucleotide triphosphate hydrolases"/>
    <property type="match status" value="1"/>
</dbReference>
<comment type="caution">
    <text evidence="2">The sequence shown here is derived from an EMBL/GenBank/DDBJ whole genome shotgun (WGS) entry which is preliminary data.</text>
</comment>
<dbReference type="Proteomes" id="UP001209755">
    <property type="component" value="Unassembled WGS sequence"/>
</dbReference>